<feature type="transmembrane region" description="Helical" evidence="1">
    <location>
        <begin position="110"/>
        <end position="133"/>
    </location>
</feature>
<feature type="transmembrane region" description="Helical" evidence="1">
    <location>
        <begin position="21"/>
        <end position="45"/>
    </location>
</feature>
<dbReference type="InterPro" id="IPR029002">
    <property type="entry name" value="PLPC/GPLD1"/>
</dbReference>
<keyword evidence="4" id="KW-1185">Reference proteome</keyword>
<sequence>MSMNTLHHGYWTFFATRKQKYVGWFIFGSILPDIIYYVMFLYLAVERNALQVLDDPNPLRSLFYMSFDLFDYPVVIILRQVGHSLFVWGMFFLIIFVWKGRGLSKWTALAYGWLGHVVIDILTHANDAVPMFYPISAYTFHSPISYWDDDHYAGIFNLINTTLILLSLLYLFLRWSYKKWKKKRPFTKSS</sequence>
<gene>
    <name evidence="3" type="ORF">E4663_13410</name>
</gene>
<evidence type="ECO:0000256" key="1">
    <source>
        <dbReference type="SAM" id="Phobius"/>
    </source>
</evidence>
<dbReference type="Proteomes" id="UP000297982">
    <property type="component" value="Unassembled WGS sequence"/>
</dbReference>
<dbReference type="Pfam" id="PF00882">
    <property type="entry name" value="Zn_dep_PLPC"/>
    <property type="match status" value="1"/>
</dbReference>
<evidence type="ECO:0000313" key="4">
    <source>
        <dbReference type="Proteomes" id="UP000297982"/>
    </source>
</evidence>
<feature type="transmembrane region" description="Helical" evidence="1">
    <location>
        <begin position="153"/>
        <end position="173"/>
    </location>
</feature>
<comment type="caution">
    <text evidence="3">The sequence shown here is derived from an EMBL/GenBank/DDBJ whole genome shotgun (WGS) entry which is preliminary data.</text>
</comment>
<protein>
    <recommendedName>
        <fullName evidence="2">Phospholipase C/D domain-containing protein</fullName>
    </recommendedName>
</protein>
<dbReference type="OrthoDB" id="2857442at2"/>
<feature type="domain" description="Phospholipase C/D" evidence="2">
    <location>
        <begin position="19"/>
        <end position="134"/>
    </location>
</feature>
<keyword evidence="1" id="KW-1133">Transmembrane helix</keyword>
<accession>A0A4Z0GYB7</accession>
<name>A0A4Z0GYB7_9BACI</name>
<reference evidence="3 4" key="1">
    <citation type="journal article" date="2003" name="Int. J. Syst. Evol. Microbiol.">
        <title>Halobacillus salinus sp. nov., isolated from a salt lake on the coast of the East Sea in Korea.</title>
        <authorList>
            <person name="Yoon J.H."/>
            <person name="Kang K.H."/>
            <person name="Park Y.H."/>
        </authorList>
    </citation>
    <scope>NUCLEOTIDE SEQUENCE [LARGE SCALE GENOMIC DNA]</scope>
    <source>
        <strain evidence="3 4">HSL-3</strain>
    </source>
</reference>
<organism evidence="3 4">
    <name type="scientific">Halobacillus salinus</name>
    <dbReference type="NCBI Taxonomy" id="192814"/>
    <lineage>
        <taxon>Bacteria</taxon>
        <taxon>Bacillati</taxon>
        <taxon>Bacillota</taxon>
        <taxon>Bacilli</taxon>
        <taxon>Bacillales</taxon>
        <taxon>Bacillaceae</taxon>
        <taxon>Halobacillus</taxon>
    </lineage>
</organism>
<keyword evidence="1" id="KW-0472">Membrane</keyword>
<evidence type="ECO:0000313" key="3">
    <source>
        <dbReference type="EMBL" id="TGB02336.1"/>
    </source>
</evidence>
<feature type="transmembrane region" description="Helical" evidence="1">
    <location>
        <begin position="72"/>
        <end position="98"/>
    </location>
</feature>
<keyword evidence="1" id="KW-0812">Transmembrane</keyword>
<proteinExistence type="predicted"/>
<evidence type="ECO:0000259" key="2">
    <source>
        <dbReference type="Pfam" id="PF00882"/>
    </source>
</evidence>
<dbReference type="EMBL" id="SRJC01000003">
    <property type="protein sequence ID" value="TGB02336.1"/>
    <property type="molecule type" value="Genomic_DNA"/>
</dbReference>
<dbReference type="AlphaFoldDB" id="A0A4Z0GYB7"/>
<dbReference type="STRING" id="192814.GCA_900166575_03368"/>